<accession>U6GRX2</accession>
<evidence type="ECO:0000256" key="1">
    <source>
        <dbReference type="SAM" id="MobiDB-lite"/>
    </source>
</evidence>
<proteinExistence type="predicted"/>
<dbReference type="Proteomes" id="UP000018050">
    <property type="component" value="Unassembled WGS sequence"/>
</dbReference>
<dbReference type="RefSeq" id="XP_013247841.1">
    <property type="nucleotide sequence ID" value="XM_013392387.1"/>
</dbReference>
<dbReference type="OrthoDB" id="347975at2759"/>
<sequence length="269" mass="28060">MHNIPLSKAVEALVANTPSLYFSIGDFCQALEPLLLQQGGPPGAPQGATQGARGGPPAAAGTAQWGDRQEVRRALEEAFEEMQGSRCGAADALELLLGLSRYCSVDTADRIKVLLTPSIVDKFRRAQISFENVDDLALASAVDLFKGKYHFLTISGGSCCTHQGRTAATRATAAAAAAATEAPPPAAAAAAAEAAKATAAAAAAATECARKELFVDTAEEPWKTAAHYAGLTLSFEEFAQECRDTPKEASINATSLLRLPLIVALRGLY</sequence>
<dbReference type="AlphaFoldDB" id="U6GRX2"/>
<gene>
    <name evidence="2" type="ORF">EAH_00031630</name>
</gene>
<organism evidence="2 3">
    <name type="scientific">Eimeria acervulina</name>
    <name type="common">Coccidian parasite</name>
    <dbReference type="NCBI Taxonomy" id="5801"/>
    <lineage>
        <taxon>Eukaryota</taxon>
        <taxon>Sar</taxon>
        <taxon>Alveolata</taxon>
        <taxon>Apicomplexa</taxon>
        <taxon>Conoidasida</taxon>
        <taxon>Coccidia</taxon>
        <taxon>Eucoccidiorida</taxon>
        <taxon>Eimeriorina</taxon>
        <taxon>Eimeriidae</taxon>
        <taxon>Eimeria</taxon>
    </lineage>
</organism>
<dbReference type="GeneID" id="25271233"/>
<name>U6GRX2_EIMAC</name>
<dbReference type="VEuPathDB" id="ToxoDB:EAH_00031630"/>
<evidence type="ECO:0000313" key="3">
    <source>
        <dbReference type="Proteomes" id="UP000018050"/>
    </source>
</evidence>
<reference evidence="2" key="2">
    <citation type="submission" date="2013-10" db="EMBL/GenBank/DDBJ databases">
        <authorList>
            <person name="Aslett M."/>
        </authorList>
    </citation>
    <scope>NUCLEOTIDE SEQUENCE</scope>
    <source>
        <strain evidence="2">Houghton</strain>
    </source>
</reference>
<reference evidence="2" key="1">
    <citation type="submission" date="2013-10" db="EMBL/GenBank/DDBJ databases">
        <title>Genomic analysis of the causative agents of coccidiosis in chickens.</title>
        <authorList>
            <person name="Reid A.J."/>
            <person name="Blake D."/>
            <person name="Billington K."/>
            <person name="Browne H."/>
            <person name="Dunn M."/>
            <person name="Hung S."/>
            <person name="Kawahara F."/>
            <person name="Miranda-Saavedra D."/>
            <person name="Mourier T."/>
            <person name="Nagra H."/>
            <person name="Otto T.D."/>
            <person name="Rawlings N."/>
            <person name="Sanchez A."/>
            <person name="Sanders M."/>
            <person name="Subramaniam C."/>
            <person name="Tay Y."/>
            <person name="Dear P."/>
            <person name="Doerig C."/>
            <person name="Gruber A."/>
            <person name="Parkinson J."/>
            <person name="Shirley M."/>
            <person name="Wan K.L."/>
            <person name="Berriman M."/>
            <person name="Tomley F."/>
            <person name="Pain A."/>
        </authorList>
    </citation>
    <scope>NUCLEOTIDE SEQUENCE</scope>
    <source>
        <strain evidence="2">Houghton</strain>
    </source>
</reference>
<dbReference type="EMBL" id="HG672939">
    <property type="protein sequence ID" value="CDI82930.1"/>
    <property type="molecule type" value="Genomic_DNA"/>
</dbReference>
<protein>
    <submittedName>
        <fullName evidence="2">Uncharacterized protein</fullName>
    </submittedName>
</protein>
<keyword evidence="3" id="KW-1185">Reference proteome</keyword>
<evidence type="ECO:0000313" key="2">
    <source>
        <dbReference type="EMBL" id="CDI82930.1"/>
    </source>
</evidence>
<feature type="region of interest" description="Disordered" evidence="1">
    <location>
        <begin position="38"/>
        <end position="67"/>
    </location>
</feature>
<feature type="compositionally biased region" description="Low complexity" evidence="1">
    <location>
        <begin position="38"/>
        <end position="64"/>
    </location>
</feature>